<dbReference type="Proteomes" id="UP000092445">
    <property type="component" value="Unassembled WGS sequence"/>
</dbReference>
<dbReference type="EnsemblMetazoa" id="GPAI002796-RA">
    <property type="protein sequence ID" value="GPAI002796-PA"/>
    <property type="gene ID" value="GPAI002796"/>
</dbReference>
<organism evidence="1 2">
    <name type="scientific">Glossina pallidipes</name>
    <name type="common">Tsetse fly</name>
    <dbReference type="NCBI Taxonomy" id="7398"/>
    <lineage>
        <taxon>Eukaryota</taxon>
        <taxon>Metazoa</taxon>
        <taxon>Ecdysozoa</taxon>
        <taxon>Arthropoda</taxon>
        <taxon>Hexapoda</taxon>
        <taxon>Insecta</taxon>
        <taxon>Pterygota</taxon>
        <taxon>Neoptera</taxon>
        <taxon>Endopterygota</taxon>
        <taxon>Diptera</taxon>
        <taxon>Brachycera</taxon>
        <taxon>Muscomorpha</taxon>
        <taxon>Hippoboscoidea</taxon>
        <taxon>Glossinidae</taxon>
        <taxon>Glossina</taxon>
    </lineage>
</organism>
<dbReference type="VEuPathDB" id="VectorBase:GPAI002796"/>
<reference evidence="1" key="2">
    <citation type="submission" date="2020-05" db="UniProtKB">
        <authorList>
            <consortium name="EnsemblMetazoa"/>
        </authorList>
    </citation>
    <scope>IDENTIFICATION</scope>
    <source>
        <strain evidence="1">IAEA</strain>
    </source>
</reference>
<reference evidence="2" key="1">
    <citation type="submission" date="2014-03" db="EMBL/GenBank/DDBJ databases">
        <authorList>
            <person name="Aksoy S."/>
            <person name="Warren W."/>
            <person name="Wilson R.K."/>
        </authorList>
    </citation>
    <scope>NUCLEOTIDE SEQUENCE [LARGE SCALE GENOMIC DNA]</scope>
    <source>
        <strain evidence="2">IAEA</strain>
    </source>
</reference>
<sequence>MTRRHETHWDLAYQTSSLLDFWLFSEGALLKYSNQHWMCSWSLCDSCGQKKVIPCDTNLRGRRIVRSNRQCALEIMHTRLFNLLDLRMIGKFIAVIGIGPRKLFEKKEENILPQYLQEPLYYVEGVKDRLGHIKENDSLFRFGADEILSAAPKLVSPAQYAFHREHNTTNLLLNLTETIRSNINDFRTTSLPASELPKASNNFNHWGVIIKLGGQFGFSKSAWIANCEIPICSHQWCLFEFRLVHGLLMRHVLYGLEVVAGTKAGIFLRFSRFMNSIVRYVCDTRGREHLSDVVTDPLWLGDILLNATTIEHSSDYYKSRLLNLLYMAGEPSCKILTERPKMTYDMIAKFLSVVEKVMVLIAIFKIAKETKVGQENTVKRKSLLQPYFALLSQSSRF</sequence>
<name>A0A1A9Z3I4_GLOPL</name>
<dbReference type="AlphaFoldDB" id="A0A1A9Z3I4"/>
<proteinExistence type="predicted"/>
<protein>
    <submittedName>
        <fullName evidence="1">Uncharacterized protein</fullName>
    </submittedName>
</protein>
<accession>A0A1A9Z3I4</accession>
<evidence type="ECO:0000313" key="1">
    <source>
        <dbReference type="EnsemblMetazoa" id="GPAI002796-PA"/>
    </source>
</evidence>
<keyword evidence="2" id="KW-1185">Reference proteome</keyword>
<evidence type="ECO:0000313" key="2">
    <source>
        <dbReference type="Proteomes" id="UP000092445"/>
    </source>
</evidence>